<evidence type="ECO:0000313" key="2">
    <source>
        <dbReference type="Proteomes" id="UP001283361"/>
    </source>
</evidence>
<accession>A0AAE0XU77</accession>
<sequence>MLIAWPAGFLDIFSFYKYVDSMAGFLDIFSFYKYVDSMAGFLDIFSFYKYVDSMAGFLDIFSFYKYVDSMAGFLDIFSFYKYVDSMAGFLDIFSFCKYVDSMAGFLGERQQAVKTVLVYSSHASHHTHLEAEKDSKRSKQFWCIAATLAITLIWKQRKTASGQNSSGV</sequence>
<reference evidence="1" key="1">
    <citation type="journal article" date="2023" name="G3 (Bethesda)">
        <title>A reference genome for the long-term kleptoplast-retaining sea slug Elysia crispata morphotype clarki.</title>
        <authorList>
            <person name="Eastman K.E."/>
            <person name="Pendleton A.L."/>
            <person name="Shaikh M.A."/>
            <person name="Suttiyut T."/>
            <person name="Ogas R."/>
            <person name="Tomko P."/>
            <person name="Gavelis G."/>
            <person name="Widhalm J.R."/>
            <person name="Wisecaver J.H."/>
        </authorList>
    </citation>
    <scope>NUCLEOTIDE SEQUENCE</scope>
    <source>
        <strain evidence="1">ECLA1</strain>
    </source>
</reference>
<evidence type="ECO:0000313" key="1">
    <source>
        <dbReference type="EMBL" id="KAK3712484.1"/>
    </source>
</evidence>
<dbReference type="EMBL" id="JAWDGP010007584">
    <property type="protein sequence ID" value="KAK3712484.1"/>
    <property type="molecule type" value="Genomic_DNA"/>
</dbReference>
<dbReference type="Proteomes" id="UP001283361">
    <property type="component" value="Unassembled WGS sequence"/>
</dbReference>
<organism evidence="1 2">
    <name type="scientific">Elysia crispata</name>
    <name type="common">lettuce slug</name>
    <dbReference type="NCBI Taxonomy" id="231223"/>
    <lineage>
        <taxon>Eukaryota</taxon>
        <taxon>Metazoa</taxon>
        <taxon>Spiralia</taxon>
        <taxon>Lophotrochozoa</taxon>
        <taxon>Mollusca</taxon>
        <taxon>Gastropoda</taxon>
        <taxon>Heterobranchia</taxon>
        <taxon>Euthyneura</taxon>
        <taxon>Panpulmonata</taxon>
        <taxon>Sacoglossa</taxon>
        <taxon>Placobranchoidea</taxon>
        <taxon>Plakobranchidae</taxon>
        <taxon>Elysia</taxon>
    </lineage>
</organism>
<gene>
    <name evidence="1" type="ORF">RRG08_002814</name>
</gene>
<proteinExistence type="predicted"/>
<name>A0AAE0XU77_9GAST</name>
<keyword evidence="2" id="KW-1185">Reference proteome</keyword>
<dbReference type="AlphaFoldDB" id="A0AAE0XU77"/>
<comment type="caution">
    <text evidence="1">The sequence shown here is derived from an EMBL/GenBank/DDBJ whole genome shotgun (WGS) entry which is preliminary data.</text>
</comment>
<protein>
    <submittedName>
        <fullName evidence="1">Uncharacterized protein</fullName>
    </submittedName>
</protein>